<evidence type="ECO:0000256" key="1">
    <source>
        <dbReference type="ARBA" id="ARBA00022729"/>
    </source>
</evidence>
<feature type="domain" description="Secretion system C-terminal sorting" evidence="4">
    <location>
        <begin position="385"/>
        <end position="447"/>
    </location>
</feature>
<name>A0ABS1QEC2_9FLAO</name>
<dbReference type="PANTHER" id="PTHR19328:SF13">
    <property type="entry name" value="HIPL1 PROTEIN"/>
    <property type="match status" value="1"/>
</dbReference>
<evidence type="ECO:0000259" key="3">
    <source>
        <dbReference type="Pfam" id="PF07995"/>
    </source>
</evidence>
<evidence type="ECO:0000256" key="2">
    <source>
        <dbReference type="SAM" id="SignalP"/>
    </source>
</evidence>
<dbReference type="Pfam" id="PF18962">
    <property type="entry name" value="Por_Secre_tail"/>
    <property type="match status" value="1"/>
</dbReference>
<feature type="domain" description="Glucose/Sorbosone dehydrogenase" evidence="3">
    <location>
        <begin position="36"/>
        <end position="349"/>
    </location>
</feature>
<feature type="signal peptide" evidence="2">
    <location>
        <begin position="1"/>
        <end position="20"/>
    </location>
</feature>
<comment type="caution">
    <text evidence="5">The sequence shown here is derived from an EMBL/GenBank/DDBJ whole genome shotgun (WGS) entry which is preliminary data.</text>
</comment>
<dbReference type="Pfam" id="PF07995">
    <property type="entry name" value="GSDH"/>
    <property type="match status" value="1"/>
</dbReference>
<dbReference type="InterPro" id="IPR011041">
    <property type="entry name" value="Quinoprot_gluc/sorb_DH_b-prop"/>
</dbReference>
<evidence type="ECO:0000313" key="6">
    <source>
        <dbReference type="Proteomes" id="UP000661696"/>
    </source>
</evidence>
<keyword evidence="1 2" id="KW-0732">Signal</keyword>
<dbReference type="InterPro" id="IPR026444">
    <property type="entry name" value="Secre_tail"/>
</dbReference>
<sequence>MMIKIFTFAIAVCINVQVFAQTNDYSIREVKSGLYIPWEMVSAPDGSIWFTQRHGAISRLNPVTGEMKQLIFEQDVSINNGEGGMLGLALHPDFPNTPEVFCSYNYLLNGNDYREKLVVYEYNPVTDVLAFKRLIKDGIEANVIHNGSRLLISNNKLYMTTGDANDLSFPQNTASLNGKILRYNLDGSIPSDNPIPGSAVWSFGHRNPQGLAMMGTKLVSSEHGPSNDDEINIIEAGRNYGWPNVEGYCNLPAEATFCTSNNVYEPAKSWTPTIAVCGIEFYTHPLFPQWKNKLLLASLKNQALYVLTFNADQNTVISQVDIPEVSFGRIRDVLAAPNGKIYVSTSNSNNVNNKIDKIYEIYDPTPTSLDTGETISSKNNWVASPIPSNNTITIQNKLNHGAAEIDLVDISGKLIKQVHFQGKQMQIDISSLAAGFYYLKIKEKGSVSQVLKIQKL</sequence>
<feature type="chain" id="PRO_5045401838" evidence="2">
    <location>
        <begin position="21"/>
        <end position="456"/>
    </location>
</feature>
<dbReference type="EMBL" id="JAELVM010000001">
    <property type="protein sequence ID" value="MBL1220954.1"/>
    <property type="molecule type" value="Genomic_DNA"/>
</dbReference>
<evidence type="ECO:0000259" key="4">
    <source>
        <dbReference type="Pfam" id="PF18962"/>
    </source>
</evidence>
<dbReference type="Gene3D" id="2.120.10.30">
    <property type="entry name" value="TolB, C-terminal domain"/>
    <property type="match status" value="1"/>
</dbReference>
<dbReference type="PANTHER" id="PTHR19328">
    <property type="entry name" value="HEDGEHOG-INTERACTING PROTEIN"/>
    <property type="match status" value="1"/>
</dbReference>
<reference evidence="5 6" key="1">
    <citation type="submission" date="2020-12" db="EMBL/GenBank/DDBJ databases">
        <title>Chryseobacterium endoalhailicus sp. nov., isolated from seed of leguminous plant.</title>
        <authorList>
            <person name="Zhang X."/>
        </authorList>
    </citation>
    <scope>NUCLEOTIDE SEQUENCE [LARGE SCALE GENOMIC DNA]</scope>
    <source>
        <strain evidence="5 6">L7</strain>
    </source>
</reference>
<evidence type="ECO:0000313" key="5">
    <source>
        <dbReference type="EMBL" id="MBL1220954.1"/>
    </source>
</evidence>
<accession>A0ABS1QEC2</accession>
<gene>
    <name evidence="5" type="ORF">JET18_08905</name>
</gene>
<dbReference type="RefSeq" id="WP_202090250.1">
    <property type="nucleotide sequence ID" value="NZ_JAELVM010000001.1"/>
</dbReference>
<dbReference type="Proteomes" id="UP000661696">
    <property type="component" value="Unassembled WGS sequence"/>
</dbReference>
<dbReference type="NCBIfam" id="TIGR04183">
    <property type="entry name" value="Por_Secre_tail"/>
    <property type="match status" value="1"/>
</dbReference>
<dbReference type="InterPro" id="IPR012938">
    <property type="entry name" value="Glc/Sorbosone_DH"/>
</dbReference>
<proteinExistence type="predicted"/>
<dbReference type="InterPro" id="IPR011042">
    <property type="entry name" value="6-blade_b-propeller_TolB-like"/>
</dbReference>
<protein>
    <submittedName>
        <fullName evidence="5">PQQ-dependent sugar dehydrogenase</fullName>
    </submittedName>
</protein>
<keyword evidence="6" id="KW-1185">Reference proteome</keyword>
<organism evidence="5 6">
    <name type="scientific">Chryseobacterium endalhagicum</name>
    <dbReference type="NCBI Taxonomy" id="2797638"/>
    <lineage>
        <taxon>Bacteria</taxon>
        <taxon>Pseudomonadati</taxon>
        <taxon>Bacteroidota</taxon>
        <taxon>Flavobacteriia</taxon>
        <taxon>Flavobacteriales</taxon>
        <taxon>Weeksellaceae</taxon>
        <taxon>Chryseobacterium group</taxon>
        <taxon>Chryseobacterium</taxon>
    </lineage>
</organism>
<dbReference type="SUPFAM" id="SSF50952">
    <property type="entry name" value="Soluble quinoprotein glucose dehydrogenase"/>
    <property type="match status" value="1"/>
</dbReference>